<dbReference type="Proteomes" id="UP000027222">
    <property type="component" value="Unassembled WGS sequence"/>
</dbReference>
<organism evidence="1 2">
    <name type="scientific">Galerina marginata (strain CBS 339.88)</name>
    <dbReference type="NCBI Taxonomy" id="685588"/>
    <lineage>
        <taxon>Eukaryota</taxon>
        <taxon>Fungi</taxon>
        <taxon>Dikarya</taxon>
        <taxon>Basidiomycota</taxon>
        <taxon>Agaricomycotina</taxon>
        <taxon>Agaricomycetes</taxon>
        <taxon>Agaricomycetidae</taxon>
        <taxon>Agaricales</taxon>
        <taxon>Agaricineae</taxon>
        <taxon>Strophariaceae</taxon>
        <taxon>Galerina</taxon>
    </lineage>
</organism>
<sequence length="230" mass="25454">MLCPLSGIAPGGGPTCLVEVEDLDAVSTAMASEILSYGDVPHDLTLQDLASIVLSALEHGSTYDLDPKLPDGISDWVYFDPVGIGHFDESEGGCCPVDERGRCPDGRGVEVRRLDQYNGYGRFYGVLVDDAEREGGLRSEWKNSICRSSGSVVNCNFFVMRGCLEYLRVWLDPSGSLPPRVAFMDSAPLMSLEAELYEIINSRHEIQGEECHFPSYFIHPQLTLPLRWFV</sequence>
<dbReference type="OrthoDB" id="2987940at2759"/>
<name>A0A067SUZ5_GALM3</name>
<dbReference type="AlphaFoldDB" id="A0A067SUZ5"/>
<accession>A0A067SUZ5</accession>
<evidence type="ECO:0000313" key="2">
    <source>
        <dbReference type="Proteomes" id="UP000027222"/>
    </source>
</evidence>
<proteinExistence type="predicted"/>
<keyword evidence="2" id="KW-1185">Reference proteome</keyword>
<protein>
    <submittedName>
        <fullName evidence="1">Uncharacterized protein</fullName>
    </submittedName>
</protein>
<gene>
    <name evidence="1" type="ORF">GALMADRAFT_787374</name>
</gene>
<dbReference type="EMBL" id="KL142392">
    <property type="protein sequence ID" value="KDR71489.1"/>
    <property type="molecule type" value="Genomic_DNA"/>
</dbReference>
<reference evidence="2" key="1">
    <citation type="journal article" date="2014" name="Proc. Natl. Acad. Sci. U.S.A.">
        <title>Extensive sampling of basidiomycete genomes demonstrates inadequacy of the white-rot/brown-rot paradigm for wood decay fungi.</title>
        <authorList>
            <person name="Riley R."/>
            <person name="Salamov A.A."/>
            <person name="Brown D.W."/>
            <person name="Nagy L.G."/>
            <person name="Floudas D."/>
            <person name="Held B.W."/>
            <person name="Levasseur A."/>
            <person name="Lombard V."/>
            <person name="Morin E."/>
            <person name="Otillar R."/>
            <person name="Lindquist E.A."/>
            <person name="Sun H."/>
            <person name="LaButti K.M."/>
            <person name="Schmutz J."/>
            <person name="Jabbour D."/>
            <person name="Luo H."/>
            <person name="Baker S.E."/>
            <person name="Pisabarro A.G."/>
            <person name="Walton J.D."/>
            <person name="Blanchette R.A."/>
            <person name="Henrissat B."/>
            <person name="Martin F."/>
            <person name="Cullen D."/>
            <person name="Hibbett D.S."/>
            <person name="Grigoriev I.V."/>
        </authorList>
    </citation>
    <scope>NUCLEOTIDE SEQUENCE [LARGE SCALE GENOMIC DNA]</scope>
    <source>
        <strain evidence="2">CBS 339.88</strain>
    </source>
</reference>
<dbReference type="HOGENOM" id="CLU_1204851_0_0_1"/>
<evidence type="ECO:0000313" key="1">
    <source>
        <dbReference type="EMBL" id="KDR71489.1"/>
    </source>
</evidence>